<gene>
    <name evidence="1" type="ORF">AAFF_G00353230</name>
</gene>
<reference evidence="1" key="1">
    <citation type="journal article" date="2023" name="Science">
        <title>Genome structures resolve the early diversification of teleost fishes.</title>
        <authorList>
            <person name="Parey E."/>
            <person name="Louis A."/>
            <person name="Montfort J."/>
            <person name="Bouchez O."/>
            <person name="Roques C."/>
            <person name="Iampietro C."/>
            <person name="Lluch J."/>
            <person name="Castinel A."/>
            <person name="Donnadieu C."/>
            <person name="Desvignes T."/>
            <person name="Floi Bucao C."/>
            <person name="Jouanno E."/>
            <person name="Wen M."/>
            <person name="Mejri S."/>
            <person name="Dirks R."/>
            <person name="Jansen H."/>
            <person name="Henkel C."/>
            <person name="Chen W.J."/>
            <person name="Zahm M."/>
            <person name="Cabau C."/>
            <person name="Klopp C."/>
            <person name="Thompson A.W."/>
            <person name="Robinson-Rechavi M."/>
            <person name="Braasch I."/>
            <person name="Lecointre G."/>
            <person name="Bobe J."/>
            <person name="Postlethwait J.H."/>
            <person name="Berthelot C."/>
            <person name="Roest Crollius H."/>
            <person name="Guiguen Y."/>
        </authorList>
    </citation>
    <scope>NUCLEOTIDE SEQUENCE</scope>
    <source>
        <strain evidence="1">NC1722</strain>
    </source>
</reference>
<evidence type="ECO:0000313" key="1">
    <source>
        <dbReference type="EMBL" id="KAJ8366503.1"/>
    </source>
</evidence>
<feature type="non-terminal residue" evidence="1">
    <location>
        <position position="1"/>
    </location>
</feature>
<dbReference type="AlphaFoldDB" id="A0AAD7VZZ1"/>
<evidence type="ECO:0000313" key="2">
    <source>
        <dbReference type="Proteomes" id="UP001221898"/>
    </source>
</evidence>
<accession>A0AAD7VZZ1</accession>
<keyword evidence="2" id="KW-1185">Reference proteome</keyword>
<protein>
    <submittedName>
        <fullName evidence="1">Uncharacterized protein</fullName>
    </submittedName>
</protein>
<comment type="caution">
    <text evidence="1">The sequence shown here is derived from an EMBL/GenBank/DDBJ whole genome shotgun (WGS) entry which is preliminary data.</text>
</comment>
<sequence length="85" mass="9169">VRVCVCRSKGQEETFPLSARLADVEGTTGIHAPPQTLEFGLIAAGDGRRTTARDGQAESSATCWTFRDNTKPFTMGGGEEIHLFL</sequence>
<dbReference type="EMBL" id="JAINUG010000582">
    <property type="protein sequence ID" value="KAJ8366503.1"/>
    <property type="molecule type" value="Genomic_DNA"/>
</dbReference>
<organism evidence="1 2">
    <name type="scientific">Aldrovandia affinis</name>
    <dbReference type="NCBI Taxonomy" id="143900"/>
    <lineage>
        <taxon>Eukaryota</taxon>
        <taxon>Metazoa</taxon>
        <taxon>Chordata</taxon>
        <taxon>Craniata</taxon>
        <taxon>Vertebrata</taxon>
        <taxon>Euteleostomi</taxon>
        <taxon>Actinopterygii</taxon>
        <taxon>Neopterygii</taxon>
        <taxon>Teleostei</taxon>
        <taxon>Notacanthiformes</taxon>
        <taxon>Halosauridae</taxon>
        <taxon>Aldrovandia</taxon>
    </lineage>
</organism>
<dbReference type="Proteomes" id="UP001221898">
    <property type="component" value="Unassembled WGS sequence"/>
</dbReference>
<proteinExistence type="predicted"/>
<name>A0AAD7VZZ1_9TELE</name>